<proteinExistence type="predicted"/>
<protein>
    <recommendedName>
        <fullName evidence="1">Thioredoxin domain-containing protein</fullName>
    </recommendedName>
</protein>
<dbReference type="InterPro" id="IPR000866">
    <property type="entry name" value="AhpC/TSA"/>
</dbReference>
<name>A0A0F9Z6G5_9ZZZZ</name>
<dbReference type="InterPro" id="IPR047262">
    <property type="entry name" value="PRX-like1"/>
</dbReference>
<dbReference type="InterPro" id="IPR013766">
    <property type="entry name" value="Thioredoxin_domain"/>
</dbReference>
<dbReference type="InterPro" id="IPR036249">
    <property type="entry name" value="Thioredoxin-like_sf"/>
</dbReference>
<evidence type="ECO:0000313" key="2">
    <source>
        <dbReference type="EMBL" id="KKO12934.1"/>
    </source>
</evidence>
<dbReference type="EMBL" id="LAZR01000001">
    <property type="protein sequence ID" value="KKO12934.1"/>
    <property type="molecule type" value="Genomic_DNA"/>
</dbReference>
<dbReference type="PANTHER" id="PTHR43640">
    <property type="entry name" value="OS07G0260300 PROTEIN"/>
    <property type="match status" value="1"/>
</dbReference>
<dbReference type="AlphaFoldDB" id="A0A0F9Z6G5"/>
<dbReference type="Gene3D" id="3.40.30.10">
    <property type="entry name" value="Glutaredoxin"/>
    <property type="match status" value="1"/>
</dbReference>
<gene>
    <name evidence="2" type="ORF">LCGC14_0009510</name>
</gene>
<organism evidence="2">
    <name type="scientific">marine sediment metagenome</name>
    <dbReference type="NCBI Taxonomy" id="412755"/>
    <lineage>
        <taxon>unclassified sequences</taxon>
        <taxon>metagenomes</taxon>
        <taxon>ecological metagenomes</taxon>
    </lineage>
</organism>
<dbReference type="GO" id="GO:0016491">
    <property type="term" value="F:oxidoreductase activity"/>
    <property type="evidence" value="ECO:0007669"/>
    <property type="project" value="InterPro"/>
</dbReference>
<feature type="domain" description="Thioredoxin" evidence="1">
    <location>
        <begin position="23"/>
        <end position="176"/>
    </location>
</feature>
<dbReference type="GO" id="GO:0016209">
    <property type="term" value="F:antioxidant activity"/>
    <property type="evidence" value="ECO:0007669"/>
    <property type="project" value="InterPro"/>
</dbReference>
<dbReference type="PROSITE" id="PS51352">
    <property type="entry name" value="THIOREDOXIN_2"/>
    <property type="match status" value="1"/>
</dbReference>
<dbReference type="SUPFAM" id="SSF52833">
    <property type="entry name" value="Thioredoxin-like"/>
    <property type="match status" value="1"/>
</dbReference>
<accession>A0A0F9Z6G5</accession>
<dbReference type="Pfam" id="PF00578">
    <property type="entry name" value="AhpC-TSA"/>
    <property type="match status" value="1"/>
</dbReference>
<comment type="caution">
    <text evidence="2">The sequence shown here is derived from an EMBL/GenBank/DDBJ whole genome shotgun (WGS) entry which is preliminary data.</text>
</comment>
<sequence length="198" mass="22341">MNKTLSLVFFSLLTLLTTNAMADEWLKTMKDFELTDHMGVTHALDEYADNEFIVMYVHGSGCPIARLSVPTFLGIRDDYADSNITFLMLNSFIQDDIPRIRKEAADFNIDFPILKDADQSVARSLGVERTAEVFIVDPRTRKVVFRGPIDDSLGYETQRINTEHNYLRDALDAVMAGETINMNDIPDSKGCLVGFFLS</sequence>
<evidence type="ECO:0000259" key="1">
    <source>
        <dbReference type="PROSITE" id="PS51352"/>
    </source>
</evidence>
<reference evidence="2" key="1">
    <citation type="journal article" date="2015" name="Nature">
        <title>Complex archaea that bridge the gap between prokaryotes and eukaryotes.</title>
        <authorList>
            <person name="Spang A."/>
            <person name="Saw J.H."/>
            <person name="Jorgensen S.L."/>
            <person name="Zaremba-Niedzwiedzka K."/>
            <person name="Martijn J."/>
            <person name="Lind A.E."/>
            <person name="van Eijk R."/>
            <person name="Schleper C."/>
            <person name="Guy L."/>
            <person name="Ettema T.J."/>
        </authorList>
    </citation>
    <scope>NUCLEOTIDE SEQUENCE</scope>
</reference>
<dbReference type="PANTHER" id="PTHR43640:SF1">
    <property type="entry name" value="THIOREDOXIN-DEPENDENT PEROXIREDOXIN"/>
    <property type="match status" value="1"/>
</dbReference>